<dbReference type="Proteomes" id="UP001254608">
    <property type="component" value="Unassembled WGS sequence"/>
</dbReference>
<dbReference type="InterPro" id="IPR001763">
    <property type="entry name" value="Rhodanese-like_dom"/>
</dbReference>
<evidence type="ECO:0000259" key="1">
    <source>
        <dbReference type="PROSITE" id="PS50206"/>
    </source>
</evidence>
<dbReference type="PANTHER" id="PTHR43031:SF18">
    <property type="entry name" value="RHODANESE-RELATED SULFURTRANSFERASES"/>
    <property type="match status" value="1"/>
</dbReference>
<dbReference type="CDD" id="cd00158">
    <property type="entry name" value="RHOD"/>
    <property type="match status" value="1"/>
</dbReference>
<dbReference type="EMBL" id="JAVRIC010000001">
    <property type="protein sequence ID" value="MDT0495806.1"/>
    <property type="molecule type" value="Genomic_DNA"/>
</dbReference>
<comment type="caution">
    <text evidence="2">The sequence shown here is derived from an EMBL/GenBank/DDBJ whole genome shotgun (WGS) entry which is preliminary data.</text>
</comment>
<feature type="domain" description="Rhodanese" evidence="1">
    <location>
        <begin position="54"/>
        <end position="144"/>
    </location>
</feature>
<dbReference type="InterPro" id="IPR036873">
    <property type="entry name" value="Rhodanese-like_dom_sf"/>
</dbReference>
<dbReference type="RefSeq" id="WP_311363200.1">
    <property type="nucleotide sequence ID" value="NZ_JAVRIC010000001.1"/>
</dbReference>
<dbReference type="InterPro" id="IPR050229">
    <property type="entry name" value="GlpE_sulfurtransferase"/>
</dbReference>
<keyword evidence="3" id="KW-1185">Reference proteome</keyword>
<dbReference type="PANTHER" id="PTHR43031">
    <property type="entry name" value="FAD-DEPENDENT OXIDOREDUCTASE"/>
    <property type="match status" value="1"/>
</dbReference>
<evidence type="ECO:0000313" key="3">
    <source>
        <dbReference type="Proteomes" id="UP001254608"/>
    </source>
</evidence>
<proteinExistence type="predicted"/>
<evidence type="ECO:0000313" key="2">
    <source>
        <dbReference type="EMBL" id="MDT0495806.1"/>
    </source>
</evidence>
<dbReference type="SUPFAM" id="SSF52821">
    <property type="entry name" value="Rhodanese/Cell cycle control phosphatase"/>
    <property type="match status" value="1"/>
</dbReference>
<name>A0ABU2WD44_9GAMM</name>
<protein>
    <submittedName>
        <fullName evidence="2">Rhodanese-like domain-containing protein</fullName>
    </submittedName>
</protein>
<dbReference type="SMART" id="SM00450">
    <property type="entry name" value="RHOD"/>
    <property type="match status" value="1"/>
</dbReference>
<dbReference type="PROSITE" id="PS50206">
    <property type="entry name" value="RHODANESE_3"/>
    <property type="match status" value="1"/>
</dbReference>
<accession>A0ABU2WD44</accession>
<reference evidence="2 3" key="1">
    <citation type="submission" date="2023-09" db="EMBL/GenBank/DDBJ databases">
        <authorList>
            <person name="Rey-Velasco X."/>
        </authorList>
    </citation>
    <scope>NUCLEOTIDE SEQUENCE [LARGE SCALE GENOMIC DNA]</scope>
    <source>
        <strain evidence="2 3">W345</strain>
    </source>
</reference>
<dbReference type="Gene3D" id="3.40.250.10">
    <property type="entry name" value="Rhodanese-like domain"/>
    <property type="match status" value="1"/>
</dbReference>
<gene>
    <name evidence="2" type="ORF">RM530_00280</name>
</gene>
<sequence length="145" mass="15241">MDLSLPSLLQFVGDHPFLFTALAVAVAALVANEALAQLGGEKRLPAGAAVRLINDQDAAIVDVRAPGDFKRGHIINAINIPAAKLKERIKELPKDKERPVIVYCAIGTTAPSVASELKKLGYGTAFALKGGISGWQTDGLPVTSK</sequence>
<dbReference type="Pfam" id="PF00581">
    <property type="entry name" value="Rhodanese"/>
    <property type="match status" value="1"/>
</dbReference>
<organism evidence="2 3">
    <name type="scientific">Banduia mediterranea</name>
    <dbReference type="NCBI Taxonomy" id="3075609"/>
    <lineage>
        <taxon>Bacteria</taxon>
        <taxon>Pseudomonadati</taxon>
        <taxon>Pseudomonadota</taxon>
        <taxon>Gammaproteobacteria</taxon>
        <taxon>Nevskiales</taxon>
        <taxon>Algiphilaceae</taxon>
        <taxon>Banduia</taxon>
    </lineage>
</organism>